<evidence type="ECO:0000256" key="6">
    <source>
        <dbReference type="ARBA" id="ARBA00023136"/>
    </source>
</evidence>
<feature type="transmembrane region" description="Helical" evidence="7">
    <location>
        <begin position="20"/>
        <end position="41"/>
    </location>
</feature>
<keyword evidence="6 7" id="KW-0472">Membrane</keyword>
<evidence type="ECO:0000313" key="10">
    <source>
        <dbReference type="Proteomes" id="UP000625316"/>
    </source>
</evidence>
<dbReference type="Gene3D" id="1.20.1250.20">
    <property type="entry name" value="MFS general substrate transporter like domains"/>
    <property type="match status" value="1"/>
</dbReference>
<evidence type="ECO:0000313" key="9">
    <source>
        <dbReference type="EMBL" id="MBE9033379.1"/>
    </source>
</evidence>
<organism evidence="9 10">
    <name type="scientific">Romeriopsis navalis LEGE 11480</name>
    <dbReference type="NCBI Taxonomy" id="2777977"/>
    <lineage>
        <taxon>Bacteria</taxon>
        <taxon>Bacillati</taxon>
        <taxon>Cyanobacteriota</taxon>
        <taxon>Cyanophyceae</taxon>
        <taxon>Leptolyngbyales</taxon>
        <taxon>Leptolyngbyaceae</taxon>
        <taxon>Romeriopsis</taxon>
        <taxon>Romeriopsis navalis</taxon>
    </lineage>
</organism>
<keyword evidence="3" id="KW-1003">Cell membrane</keyword>
<comment type="subcellular location">
    <subcellularLocation>
        <location evidence="1">Cell membrane</location>
        <topology evidence="1">Multi-pass membrane protein</topology>
    </subcellularLocation>
</comment>
<evidence type="ECO:0000259" key="8">
    <source>
        <dbReference type="PROSITE" id="PS50850"/>
    </source>
</evidence>
<dbReference type="InterPro" id="IPR020846">
    <property type="entry name" value="MFS_dom"/>
</dbReference>
<proteinExistence type="predicted"/>
<comment type="caution">
    <text evidence="9">The sequence shown here is derived from an EMBL/GenBank/DDBJ whole genome shotgun (WGS) entry which is preliminary data.</text>
</comment>
<name>A0A928Z625_9CYAN</name>
<keyword evidence="2" id="KW-0813">Transport</keyword>
<evidence type="ECO:0000256" key="7">
    <source>
        <dbReference type="SAM" id="Phobius"/>
    </source>
</evidence>
<keyword evidence="4 7" id="KW-0812">Transmembrane</keyword>
<dbReference type="GO" id="GO:0022857">
    <property type="term" value="F:transmembrane transporter activity"/>
    <property type="evidence" value="ECO:0007669"/>
    <property type="project" value="InterPro"/>
</dbReference>
<sequence>MSDRSAISQPVLIQAVGRGLYQLGSAILLFYMPIVFVNYAGLTATQVGLAVGGGSIAGFIGNFVGGAMTDSAQLGRKGTLIGASLLSITAALITAFAPTLPLLLVANVFFGVGTGLYWTAADAAVMDVTTSEERQSAFSILAVLDNIGLGLGTLGGAWLLKTIHPENRMFTIAAAVFGLMLLLFTIGVRETRDLATEHESVDGLTGWKTAVTDSRLITYLIVNTLFITYIALVNSNLPLYLINFQHIAEGSVSNLFTFGYVGLGALLQVPVIKLISSFSYIKSLMISTAIWGLGFTLLALWHPIDGALIAALTTLIVFAIATVIYKPTSAAWIAELSPPSLRGAYTAIAYQCWAIGYFIGPIFGGWALDQPANITHTFWLMVGSSSIVGLIVLQILNQRQTKAIAAMEAE</sequence>
<feature type="transmembrane region" description="Helical" evidence="7">
    <location>
        <begin position="47"/>
        <end position="68"/>
    </location>
</feature>
<dbReference type="RefSeq" id="WP_264328184.1">
    <property type="nucleotide sequence ID" value="NZ_JADEXQ010000186.1"/>
</dbReference>
<dbReference type="InterPro" id="IPR036259">
    <property type="entry name" value="MFS_trans_sf"/>
</dbReference>
<dbReference type="PANTHER" id="PTHR23517:SF3">
    <property type="entry name" value="INTEGRAL MEMBRANE TRANSPORT PROTEIN"/>
    <property type="match status" value="1"/>
</dbReference>
<evidence type="ECO:0000256" key="2">
    <source>
        <dbReference type="ARBA" id="ARBA00022448"/>
    </source>
</evidence>
<feature type="transmembrane region" description="Helical" evidence="7">
    <location>
        <begin position="378"/>
        <end position="397"/>
    </location>
</feature>
<gene>
    <name evidence="9" type="ORF">IQ266_26955</name>
</gene>
<dbReference type="GO" id="GO:0005886">
    <property type="term" value="C:plasma membrane"/>
    <property type="evidence" value="ECO:0007669"/>
    <property type="project" value="UniProtKB-SubCell"/>
</dbReference>
<feature type="transmembrane region" description="Helical" evidence="7">
    <location>
        <begin position="170"/>
        <end position="188"/>
    </location>
</feature>
<protein>
    <submittedName>
        <fullName evidence="9">MFS transporter</fullName>
    </submittedName>
</protein>
<keyword evidence="5 7" id="KW-1133">Transmembrane helix</keyword>
<evidence type="ECO:0000256" key="1">
    <source>
        <dbReference type="ARBA" id="ARBA00004651"/>
    </source>
</evidence>
<dbReference type="SUPFAM" id="SSF103473">
    <property type="entry name" value="MFS general substrate transporter"/>
    <property type="match status" value="1"/>
</dbReference>
<dbReference type="PANTHER" id="PTHR23517">
    <property type="entry name" value="RESISTANCE PROTEIN MDTM, PUTATIVE-RELATED-RELATED"/>
    <property type="match status" value="1"/>
</dbReference>
<feature type="transmembrane region" description="Helical" evidence="7">
    <location>
        <begin position="137"/>
        <end position="158"/>
    </location>
</feature>
<feature type="transmembrane region" description="Helical" evidence="7">
    <location>
        <begin position="252"/>
        <end position="272"/>
    </location>
</feature>
<feature type="domain" description="Major facilitator superfamily (MFS) profile" evidence="8">
    <location>
        <begin position="10"/>
        <end position="401"/>
    </location>
</feature>
<feature type="transmembrane region" description="Helical" evidence="7">
    <location>
        <begin position="345"/>
        <end position="366"/>
    </location>
</feature>
<dbReference type="EMBL" id="JADEXQ010000186">
    <property type="protein sequence ID" value="MBE9033379.1"/>
    <property type="molecule type" value="Genomic_DNA"/>
</dbReference>
<dbReference type="Pfam" id="PF07690">
    <property type="entry name" value="MFS_1"/>
    <property type="match status" value="1"/>
</dbReference>
<dbReference type="InterPro" id="IPR050171">
    <property type="entry name" value="MFS_Transporters"/>
</dbReference>
<reference evidence="9" key="1">
    <citation type="submission" date="2020-10" db="EMBL/GenBank/DDBJ databases">
        <authorList>
            <person name="Castelo-Branco R."/>
            <person name="Eusebio N."/>
            <person name="Adriana R."/>
            <person name="Vieira A."/>
            <person name="Brugerolle De Fraissinette N."/>
            <person name="Rezende De Castro R."/>
            <person name="Schneider M.P."/>
            <person name="Vasconcelos V."/>
            <person name="Leao P.N."/>
        </authorList>
    </citation>
    <scope>NUCLEOTIDE SEQUENCE</scope>
    <source>
        <strain evidence="9">LEGE 11480</strain>
    </source>
</reference>
<feature type="transmembrane region" description="Helical" evidence="7">
    <location>
        <begin position="307"/>
        <end position="325"/>
    </location>
</feature>
<evidence type="ECO:0000256" key="5">
    <source>
        <dbReference type="ARBA" id="ARBA00022989"/>
    </source>
</evidence>
<dbReference type="InterPro" id="IPR011701">
    <property type="entry name" value="MFS"/>
</dbReference>
<dbReference type="Proteomes" id="UP000625316">
    <property type="component" value="Unassembled WGS sequence"/>
</dbReference>
<accession>A0A928Z625</accession>
<feature type="transmembrane region" description="Helical" evidence="7">
    <location>
        <begin position="284"/>
        <end position="301"/>
    </location>
</feature>
<feature type="transmembrane region" description="Helical" evidence="7">
    <location>
        <begin position="216"/>
        <end position="232"/>
    </location>
</feature>
<dbReference type="AlphaFoldDB" id="A0A928Z625"/>
<evidence type="ECO:0000256" key="3">
    <source>
        <dbReference type="ARBA" id="ARBA00022475"/>
    </source>
</evidence>
<evidence type="ECO:0000256" key="4">
    <source>
        <dbReference type="ARBA" id="ARBA00022692"/>
    </source>
</evidence>
<dbReference type="PROSITE" id="PS50850">
    <property type="entry name" value="MFS"/>
    <property type="match status" value="1"/>
</dbReference>
<keyword evidence="10" id="KW-1185">Reference proteome</keyword>